<gene>
    <name evidence="3" type="ORF">DNG_03529</name>
</gene>
<dbReference type="GO" id="GO:0005975">
    <property type="term" value="P:carbohydrate metabolic process"/>
    <property type="evidence" value="ECO:0007669"/>
    <property type="project" value="InterPro"/>
</dbReference>
<dbReference type="Pfam" id="PF17389">
    <property type="entry name" value="Bac_rhamnosid6H"/>
    <property type="match status" value="1"/>
</dbReference>
<protein>
    <submittedName>
        <fullName evidence="3">Related to rhamnosidase B</fullName>
    </submittedName>
</protein>
<reference evidence="3" key="1">
    <citation type="submission" date="2018-03" db="EMBL/GenBank/DDBJ databases">
        <authorList>
            <person name="Guldener U."/>
        </authorList>
    </citation>
    <scope>NUCLEOTIDE SEQUENCE</scope>
</reference>
<dbReference type="SUPFAM" id="SSF48208">
    <property type="entry name" value="Six-hairpin glycosidases"/>
    <property type="match status" value="1"/>
</dbReference>
<evidence type="ECO:0000259" key="2">
    <source>
        <dbReference type="Pfam" id="PF17389"/>
    </source>
</evidence>
<organism evidence="3 4">
    <name type="scientific">Cephalotrichum gorgonifer</name>
    <dbReference type="NCBI Taxonomy" id="2041049"/>
    <lineage>
        <taxon>Eukaryota</taxon>
        <taxon>Fungi</taxon>
        <taxon>Dikarya</taxon>
        <taxon>Ascomycota</taxon>
        <taxon>Pezizomycotina</taxon>
        <taxon>Sordariomycetes</taxon>
        <taxon>Hypocreomycetidae</taxon>
        <taxon>Microascales</taxon>
        <taxon>Microascaceae</taxon>
        <taxon>Cephalotrichum</taxon>
    </lineage>
</organism>
<accession>A0AAE8MVE5</accession>
<dbReference type="InterPro" id="IPR012341">
    <property type="entry name" value="6hp_glycosidase-like_sf"/>
</dbReference>
<dbReference type="GO" id="GO:0003824">
    <property type="term" value="F:catalytic activity"/>
    <property type="evidence" value="ECO:0007669"/>
    <property type="project" value="UniProtKB-ARBA"/>
</dbReference>
<feature type="domain" description="Alpha-L-rhamnosidase six-hairpin glycosidase" evidence="2">
    <location>
        <begin position="406"/>
        <end position="657"/>
    </location>
</feature>
<dbReference type="AlphaFoldDB" id="A0AAE8MVE5"/>
<dbReference type="Gene3D" id="2.60.120.260">
    <property type="entry name" value="Galactose-binding domain-like"/>
    <property type="match status" value="1"/>
</dbReference>
<dbReference type="Gene3D" id="1.50.10.10">
    <property type="match status" value="1"/>
</dbReference>
<comment type="caution">
    <text evidence="3">The sequence shown here is derived from an EMBL/GenBank/DDBJ whole genome shotgun (WGS) entry which is preliminary data.</text>
</comment>
<name>A0AAE8MVE5_9PEZI</name>
<keyword evidence="4" id="KW-1185">Reference proteome</keyword>
<dbReference type="PANTHER" id="PTHR34987:SF2">
    <property type="entry name" value="B, PUTATIVE (AFU_ORTHOLOGUE AFUA_7G05040)-RELATED"/>
    <property type="match status" value="1"/>
</dbReference>
<evidence type="ECO:0000313" key="3">
    <source>
        <dbReference type="EMBL" id="SPO00781.1"/>
    </source>
</evidence>
<evidence type="ECO:0000313" key="4">
    <source>
        <dbReference type="Proteomes" id="UP001187682"/>
    </source>
</evidence>
<proteinExistence type="predicted"/>
<dbReference type="InterPro" id="IPR008928">
    <property type="entry name" value="6-hairpin_glycosidase_sf"/>
</dbReference>
<feature type="region of interest" description="Disordered" evidence="1">
    <location>
        <begin position="333"/>
        <end position="355"/>
    </location>
</feature>
<sequence length="841" mass="94440">MSPSPQTDTTWMWHPSFTEERADTAGMFVHFRKTLVVDEVLPPPSSLEIDITADTRYKLYVNRELVAFGPVKGDASLWFYDRVDIGPYLRPGRNAVSVTVLRFFHATSYAKSFPRLASGGLRITASDRESPWDEHLRSGPAWETAIDLSTILRVDEPEDEFLHIYERTVRRASDEHGGLAWVPARILEYDVSTGNSAPWNLSRRMIPPSRTGQIHISALHNVHSDVPLAEWETTLVGDSEAQRQGRAQSRTGIRLTPHTTHEFDLEVPHHTTAFVYFRFTRPAGGGGTFRVRYAEAYEDTPALVPYLRRKGNRRDTSKNLLGPEDIYEFQGWRGADHLGDGDPSPDPDPDPAADDTETFAPFHFRTFRFARVRIDVGPSELVLRQIELTTVQYPLDVAARFEVSGPEDTANRLWSTSIRTLNNCMHDCYEDCPFYEQLQYAMDTRSSALFTYYVSGDDRLARQAIVQLHNSFAAGVGLTASRAPSHSTQFIPHFSIYWICMLSDHFTFFGDAAFLRGFVPVVDAVLNYFHSLVDPELCLVRLDARTGIWNFVDWAEQWRPYGIPPAAARTGVSTYTNSLYAYGLKMAAKVMWAVGRTGLAEEYMARAAQVTRAVNTHCFDGHFFTDGLAGSADEGGDYSQHNQVWAVLSGAEASPERGRAILRACLAPSSDVKAKFVPASISMSFYTLRALSEVGGGLYEELFHRFWDPWAAQLALNLTTWEEDSVSQRSDCHAWGSVPLYEFMAEVAGIRPAEPGWAGVVFQPRVGLYQELRVTVPLRRDGDRPDLLAHVSWKPTSESTTEVCLEFEGLVSEVISVIVKLPSLPARLMDSTMDLEFVVRT</sequence>
<dbReference type="EMBL" id="ONZQ02000004">
    <property type="protein sequence ID" value="SPO00781.1"/>
    <property type="molecule type" value="Genomic_DNA"/>
</dbReference>
<evidence type="ECO:0000256" key="1">
    <source>
        <dbReference type="SAM" id="MobiDB-lite"/>
    </source>
</evidence>
<feature type="compositionally biased region" description="Acidic residues" evidence="1">
    <location>
        <begin position="343"/>
        <end position="355"/>
    </location>
</feature>
<dbReference type="Gene3D" id="2.60.420.10">
    <property type="entry name" value="Maltose phosphorylase, domain 3"/>
    <property type="match status" value="1"/>
</dbReference>
<dbReference type="Proteomes" id="UP001187682">
    <property type="component" value="Unassembled WGS sequence"/>
</dbReference>
<dbReference type="InterPro" id="IPR035396">
    <property type="entry name" value="Bac_rhamnosid6H"/>
</dbReference>
<dbReference type="PANTHER" id="PTHR34987">
    <property type="entry name" value="C, PUTATIVE (AFU_ORTHOLOGUE AFUA_3G02880)-RELATED"/>
    <property type="match status" value="1"/>
</dbReference>